<accession>A0A6A5WD18</accession>
<sequence length="185" mass="20498">MGTGGEEPRGGEERLAKCKKSGLEACLRGPRVHCSAVVFFRIALYYFASFRFSSLLLFFFSSVLPLLASALHPSFPFPFPSPPLSSSSPPPFSPSLFPPPFYPPWRLVIPPSFHLSVLFVWCVFILLACLVALIALLAVGLFCIDWFVFGGVGFGFRWVGRGRGLERRDGVEAWSEDMEIGEWSG</sequence>
<dbReference type="Proteomes" id="UP000799779">
    <property type="component" value="Unassembled WGS sequence"/>
</dbReference>
<feature type="transmembrane region" description="Helical" evidence="1">
    <location>
        <begin position="55"/>
        <end position="75"/>
    </location>
</feature>
<gene>
    <name evidence="2" type="ORF">P154DRAFT_213014</name>
</gene>
<evidence type="ECO:0000256" key="1">
    <source>
        <dbReference type="SAM" id="Phobius"/>
    </source>
</evidence>
<dbReference type="AlphaFoldDB" id="A0A6A5WD18"/>
<evidence type="ECO:0000313" key="3">
    <source>
        <dbReference type="Proteomes" id="UP000799779"/>
    </source>
</evidence>
<keyword evidence="1" id="KW-0472">Membrane</keyword>
<reference evidence="2" key="1">
    <citation type="journal article" date="2020" name="Stud. Mycol.">
        <title>101 Dothideomycetes genomes: a test case for predicting lifestyles and emergence of pathogens.</title>
        <authorList>
            <person name="Haridas S."/>
            <person name="Albert R."/>
            <person name="Binder M."/>
            <person name="Bloem J."/>
            <person name="Labutti K."/>
            <person name="Salamov A."/>
            <person name="Andreopoulos B."/>
            <person name="Baker S."/>
            <person name="Barry K."/>
            <person name="Bills G."/>
            <person name="Bluhm B."/>
            <person name="Cannon C."/>
            <person name="Castanera R."/>
            <person name="Culley D."/>
            <person name="Daum C."/>
            <person name="Ezra D."/>
            <person name="Gonzalez J."/>
            <person name="Henrissat B."/>
            <person name="Kuo A."/>
            <person name="Liang C."/>
            <person name="Lipzen A."/>
            <person name="Lutzoni F."/>
            <person name="Magnuson J."/>
            <person name="Mondo S."/>
            <person name="Nolan M."/>
            <person name="Ohm R."/>
            <person name="Pangilinan J."/>
            <person name="Park H.-J."/>
            <person name="Ramirez L."/>
            <person name="Alfaro M."/>
            <person name="Sun H."/>
            <person name="Tritt A."/>
            <person name="Yoshinaga Y."/>
            <person name="Zwiers L.-H."/>
            <person name="Turgeon B."/>
            <person name="Goodwin S."/>
            <person name="Spatafora J."/>
            <person name="Crous P."/>
            <person name="Grigoriev I."/>
        </authorList>
    </citation>
    <scope>NUCLEOTIDE SEQUENCE</scope>
    <source>
        <strain evidence="2">CBS 123094</strain>
    </source>
</reference>
<protein>
    <submittedName>
        <fullName evidence="2">Uncharacterized protein</fullName>
    </submittedName>
</protein>
<keyword evidence="1" id="KW-0812">Transmembrane</keyword>
<organism evidence="2 3">
    <name type="scientific">Amniculicola lignicola CBS 123094</name>
    <dbReference type="NCBI Taxonomy" id="1392246"/>
    <lineage>
        <taxon>Eukaryota</taxon>
        <taxon>Fungi</taxon>
        <taxon>Dikarya</taxon>
        <taxon>Ascomycota</taxon>
        <taxon>Pezizomycotina</taxon>
        <taxon>Dothideomycetes</taxon>
        <taxon>Pleosporomycetidae</taxon>
        <taxon>Pleosporales</taxon>
        <taxon>Amniculicolaceae</taxon>
        <taxon>Amniculicola</taxon>
    </lineage>
</organism>
<dbReference type="EMBL" id="ML977593">
    <property type="protein sequence ID" value="KAF1999740.1"/>
    <property type="molecule type" value="Genomic_DNA"/>
</dbReference>
<feature type="transmembrane region" description="Helical" evidence="1">
    <location>
        <begin position="118"/>
        <end position="148"/>
    </location>
</feature>
<proteinExistence type="predicted"/>
<evidence type="ECO:0000313" key="2">
    <source>
        <dbReference type="EMBL" id="KAF1999740.1"/>
    </source>
</evidence>
<name>A0A6A5WD18_9PLEO</name>
<keyword evidence="1" id="KW-1133">Transmembrane helix</keyword>
<keyword evidence="3" id="KW-1185">Reference proteome</keyword>